<dbReference type="Pfam" id="PF00106">
    <property type="entry name" value="adh_short"/>
    <property type="match status" value="1"/>
</dbReference>
<evidence type="ECO:0008006" key="5">
    <source>
        <dbReference type="Google" id="ProtNLM"/>
    </source>
</evidence>
<dbReference type="RefSeq" id="XP_050515821.1">
    <property type="nucleotide sequence ID" value="XM_050659864.1"/>
</dbReference>
<dbReference type="SUPFAM" id="SSF51735">
    <property type="entry name" value="NAD(P)-binding Rossmann-fold domains"/>
    <property type="match status" value="1"/>
</dbReference>
<dbReference type="Gene3D" id="3.40.50.720">
    <property type="entry name" value="NAD(P)-binding Rossmann-like Domain"/>
    <property type="match status" value="1"/>
</dbReference>
<keyword evidence="1" id="KW-0560">Oxidoreductase</keyword>
<dbReference type="PANTHER" id="PTHR43157">
    <property type="entry name" value="PHOSPHATIDYLINOSITOL-GLYCAN BIOSYNTHESIS CLASS F PROTEIN-RELATED"/>
    <property type="match status" value="1"/>
</dbReference>
<dbReference type="PANTHER" id="PTHR43157:SF31">
    <property type="entry name" value="PHOSPHATIDYLINOSITOL-GLYCAN BIOSYNTHESIS CLASS F PROTEIN"/>
    <property type="match status" value="1"/>
</dbReference>
<evidence type="ECO:0000313" key="3">
    <source>
        <dbReference type="EnsemblMetazoa" id="XP_050515821.1"/>
    </source>
</evidence>
<dbReference type="EnsemblMetazoa" id="XM_050659864.1">
    <property type="protein sequence ID" value="XP_050515821.1"/>
    <property type="gene ID" value="LOC126890687"/>
</dbReference>
<evidence type="ECO:0000256" key="2">
    <source>
        <dbReference type="SAM" id="Phobius"/>
    </source>
</evidence>
<reference evidence="3" key="1">
    <citation type="submission" date="2025-05" db="UniProtKB">
        <authorList>
            <consortium name="EnsemblMetazoa"/>
        </authorList>
    </citation>
    <scope>IDENTIFICATION</scope>
</reference>
<feature type="transmembrane region" description="Helical" evidence="2">
    <location>
        <begin position="12"/>
        <end position="34"/>
    </location>
</feature>
<keyword evidence="2" id="KW-0472">Membrane</keyword>
<organism evidence="3 4">
    <name type="scientific">Diabrotica virgifera virgifera</name>
    <name type="common">western corn rootworm</name>
    <dbReference type="NCBI Taxonomy" id="50390"/>
    <lineage>
        <taxon>Eukaryota</taxon>
        <taxon>Metazoa</taxon>
        <taxon>Ecdysozoa</taxon>
        <taxon>Arthropoda</taxon>
        <taxon>Hexapoda</taxon>
        <taxon>Insecta</taxon>
        <taxon>Pterygota</taxon>
        <taxon>Neoptera</taxon>
        <taxon>Endopterygota</taxon>
        <taxon>Coleoptera</taxon>
        <taxon>Polyphaga</taxon>
        <taxon>Cucujiformia</taxon>
        <taxon>Chrysomeloidea</taxon>
        <taxon>Chrysomelidae</taxon>
        <taxon>Galerucinae</taxon>
        <taxon>Diabroticina</taxon>
        <taxon>Diabroticites</taxon>
        <taxon>Diabrotica</taxon>
    </lineage>
</organism>
<protein>
    <recommendedName>
        <fullName evidence="5">Retinol dehydrogenase 11-like</fullName>
    </recommendedName>
</protein>
<dbReference type="InterPro" id="IPR002347">
    <property type="entry name" value="SDR_fam"/>
</dbReference>
<name>A0ABM5L056_DIAVI</name>
<dbReference type="PRINTS" id="PR00081">
    <property type="entry name" value="GDHRDH"/>
</dbReference>
<keyword evidence="2" id="KW-0812">Transmembrane</keyword>
<keyword evidence="2" id="KW-1133">Transmembrane helix</keyword>
<sequence>MYDRFYFLVRKMSIFVIILLSLAICLIIFLLVVFKFGYVKCESNVCLIGKVALVTGGSSGIGYQIALQLASRACKVIIADRVINDDIKQSIIKETHNPNIILEYADFTSFKSVRDLVEKIKSSEEKLDILFNNVGIGKAPEHPSEDGVNMTMQVNHYSPFLLTHLLVGLLRKSSDGRIVFTSSVASFFHTTTIDSVTENEIKLSKYRMNDYTCGKLCTVVASDIFAEKLKKYNITCNTYHPGVARSTFFKNCYENLDHFSFTDWWAYGLIVFLRIFVGVSPRQASQPAIMLAVSKEFKNVTGTFYGKYFPDLKPLGAHNKVFCKKIWDVSEKIVKLSPEEKI</sequence>
<evidence type="ECO:0000313" key="4">
    <source>
        <dbReference type="Proteomes" id="UP001652700"/>
    </source>
</evidence>
<proteinExistence type="predicted"/>
<keyword evidence="4" id="KW-1185">Reference proteome</keyword>
<dbReference type="GeneID" id="126890687"/>
<dbReference type="Proteomes" id="UP001652700">
    <property type="component" value="Unplaced"/>
</dbReference>
<dbReference type="InterPro" id="IPR036291">
    <property type="entry name" value="NAD(P)-bd_dom_sf"/>
</dbReference>
<accession>A0ABM5L056</accession>
<evidence type="ECO:0000256" key="1">
    <source>
        <dbReference type="ARBA" id="ARBA00023002"/>
    </source>
</evidence>